<dbReference type="Gene3D" id="1.20.1250.20">
    <property type="entry name" value="MFS general substrate transporter like domains"/>
    <property type="match status" value="2"/>
</dbReference>
<gene>
    <name evidence="4" type="ORF">QC763_0082110</name>
</gene>
<dbReference type="SUPFAM" id="SSF103473">
    <property type="entry name" value="MFS general substrate transporter"/>
    <property type="match status" value="1"/>
</dbReference>
<evidence type="ECO:0000256" key="3">
    <source>
        <dbReference type="SAM" id="Phobius"/>
    </source>
</evidence>
<feature type="transmembrane region" description="Helical" evidence="3">
    <location>
        <begin position="188"/>
        <end position="205"/>
    </location>
</feature>
<dbReference type="RefSeq" id="XP_062764036.1">
    <property type="nucleotide sequence ID" value="XM_062906121.1"/>
</dbReference>
<keyword evidence="5" id="KW-1185">Reference proteome</keyword>
<reference evidence="4 5" key="1">
    <citation type="journal article" date="2023" name="bioRxiv">
        <title>High-quality genome assemblies of four members of thePodospora anserinaspecies complex.</title>
        <authorList>
            <person name="Ament-Velasquez S.L."/>
            <person name="Vogan A.A."/>
            <person name="Wallerman O."/>
            <person name="Hartmann F."/>
            <person name="Gautier V."/>
            <person name="Silar P."/>
            <person name="Giraud T."/>
            <person name="Johannesson H."/>
        </authorList>
    </citation>
    <scope>NUCLEOTIDE SEQUENCE [LARGE SCALE GENOMIC DNA]</scope>
    <source>
        <strain evidence="4 5">CBS 411.78</strain>
    </source>
</reference>
<evidence type="ECO:0008006" key="6">
    <source>
        <dbReference type="Google" id="ProtNLM"/>
    </source>
</evidence>
<keyword evidence="3" id="KW-0472">Membrane</keyword>
<keyword evidence="2" id="KW-1003">Cell membrane</keyword>
<evidence type="ECO:0000256" key="1">
    <source>
        <dbReference type="ARBA" id="ARBA00004429"/>
    </source>
</evidence>
<organism evidence="4 5">
    <name type="scientific">Podospora pseudopauciseta</name>
    <dbReference type="NCBI Taxonomy" id="2093780"/>
    <lineage>
        <taxon>Eukaryota</taxon>
        <taxon>Fungi</taxon>
        <taxon>Dikarya</taxon>
        <taxon>Ascomycota</taxon>
        <taxon>Pezizomycotina</taxon>
        <taxon>Sordariomycetes</taxon>
        <taxon>Sordariomycetidae</taxon>
        <taxon>Sordariales</taxon>
        <taxon>Podosporaceae</taxon>
        <taxon>Podospora</taxon>
    </lineage>
</organism>
<feature type="transmembrane region" description="Helical" evidence="3">
    <location>
        <begin position="211"/>
        <end position="232"/>
    </location>
</feature>
<feature type="transmembrane region" description="Helical" evidence="3">
    <location>
        <begin position="60"/>
        <end position="80"/>
    </location>
</feature>
<dbReference type="Proteomes" id="UP001326199">
    <property type="component" value="Unassembled WGS sequence"/>
</dbReference>
<feature type="transmembrane region" description="Helical" evidence="3">
    <location>
        <begin position="244"/>
        <end position="265"/>
    </location>
</feature>
<name>A0ABR0H7Q3_9PEZI</name>
<dbReference type="PANTHER" id="PTHR43702:SF3">
    <property type="entry name" value="PROTEIN TSGA"/>
    <property type="match status" value="1"/>
</dbReference>
<dbReference type="InterPro" id="IPR036259">
    <property type="entry name" value="MFS_trans_sf"/>
</dbReference>
<dbReference type="EMBL" id="JAFFHB010000007">
    <property type="protein sequence ID" value="KAK4664070.1"/>
    <property type="molecule type" value="Genomic_DNA"/>
</dbReference>
<evidence type="ECO:0000313" key="5">
    <source>
        <dbReference type="Proteomes" id="UP001326199"/>
    </source>
</evidence>
<dbReference type="PANTHER" id="PTHR43702">
    <property type="entry name" value="L-FUCOSE-PROTON SYMPORTER"/>
    <property type="match status" value="1"/>
</dbReference>
<accession>A0ABR0H7Q3</accession>
<keyword evidence="3" id="KW-1133">Transmembrane helix</keyword>
<dbReference type="GeneID" id="87926290"/>
<comment type="subcellular location">
    <subcellularLocation>
        <location evidence="1">Cell inner membrane</location>
        <topology evidence="1">Multi-pass membrane protein</topology>
    </subcellularLocation>
</comment>
<keyword evidence="3" id="KW-0812">Transmembrane</keyword>
<feature type="transmembrane region" description="Helical" evidence="3">
    <location>
        <begin position="92"/>
        <end position="111"/>
    </location>
</feature>
<evidence type="ECO:0000256" key="2">
    <source>
        <dbReference type="ARBA" id="ARBA00022475"/>
    </source>
</evidence>
<proteinExistence type="predicted"/>
<evidence type="ECO:0000313" key="4">
    <source>
        <dbReference type="EMBL" id="KAK4664070.1"/>
    </source>
</evidence>
<sequence length="300" mass="31998">MATARPSSGSSFSMASAPSFASPLQSPTPSPAGFCIFIFIIGNGLGSLETAADPYITAQAFSGIGGIVAPLIGSFVFFGFDNEERALQNVQWVYMSIAIFVFILAGVFILAEIPEMTDADMALQEEAAAKKGRVLGTEAYQVYVEEQPHAIGPVAKELLFHAAFAEFCYTGAYVAVARIMTCVKARKVFLGFVTMCWDLTAPAITQRGNVGMSMSFVVLFFESIWFPTIVALGMRRLGRHTKRGAGIITGVFGGAVVPPLLAAVADSDRGRMGTALGMRCRWFLFGKVDVCVGGAFFGTV</sequence>
<protein>
    <recommendedName>
        <fullName evidence="6">Transporter</fullName>
    </recommendedName>
</protein>
<feature type="transmembrane region" description="Helical" evidence="3">
    <location>
        <begin position="31"/>
        <end position="48"/>
    </location>
</feature>
<comment type="caution">
    <text evidence="4">The sequence shown here is derived from an EMBL/GenBank/DDBJ whole genome shotgun (WGS) entry which is preliminary data.</text>
</comment>
<dbReference type="InterPro" id="IPR050375">
    <property type="entry name" value="MFS_TsgA-like"/>
</dbReference>